<evidence type="ECO:0000256" key="3">
    <source>
        <dbReference type="ARBA" id="ARBA00022475"/>
    </source>
</evidence>
<dbReference type="EMBL" id="LGCL01000024">
    <property type="protein sequence ID" value="KPL76944.1"/>
    <property type="molecule type" value="Genomic_DNA"/>
</dbReference>
<evidence type="ECO:0000256" key="5">
    <source>
        <dbReference type="ARBA" id="ARBA00022989"/>
    </source>
</evidence>
<feature type="transmembrane region" description="Helical" evidence="7">
    <location>
        <begin position="31"/>
        <end position="50"/>
    </location>
</feature>
<comment type="subcellular location">
    <subcellularLocation>
        <location evidence="1">Cell membrane</location>
        <topology evidence="1">Multi-pass membrane protein</topology>
    </subcellularLocation>
</comment>
<gene>
    <name evidence="8" type="ORF">ADN00_10155</name>
</gene>
<keyword evidence="3" id="KW-1003">Cell membrane</keyword>
<dbReference type="RefSeq" id="WP_075062889.1">
    <property type="nucleotide sequence ID" value="NZ_LGCL01000024.1"/>
</dbReference>
<feature type="transmembrane region" description="Helical" evidence="7">
    <location>
        <begin position="6"/>
        <end position="24"/>
    </location>
</feature>
<dbReference type="AlphaFoldDB" id="A0A0P6XB35"/>
<evidence type="ECO:0000256" key="7">
    <source>
        <dbReference type="SAM" id="Phobius"/>
    </source>
</evidence>
<evidence type="ECO:0000256" key="4">
    <source>
        <dbReference type="ARBA" id="ARBA00022692"/>
    </source>
</evidence>
<protein>
    <submittedName>
        <fullName evidence="8">Transglycosylase</fullName>
    </submittedName>
</protein>
<evidence type="ECO:0000256" key="1">
    <source>
        <dbReference type="ARBA" id="ARBA00004651"/>
    </source>
</evidence>
<dbReference type="PANTHER" id="PTHR33884">
    <property type="entry name" value="UPF0410 PROTEIN YMGE"/>
    <property type="match status" value="1"/>
</dbReference>
<keyword evidence="4 7" id="KW-0812">Transmembrane</keyword>
<organism evidence="8 9">
    <name type="scientific">Ornatilinea apprima</name>
    <dbReference type="NCBI Taxonomy" id="1134406"/>
    <lineage>
        <taxon>Bacteria</taxon>
        <taxon>Bacillati</taxon>
        <taxon>Chloroflexota</taxon>
        <taxon>Anaerolineae</taxon>
        <taxon>Anaerolineales</taxon>
        <taxon>Anaerolineaceae</taxon>
        <taxon>Ornatilinea</taxon>
    </lineage>
</organism>
<evidence type="ECO:0000256" key="6">
    <source>
        <dbReference type="ARBA" id="ARBA00023136"/>
    </source>
</evidence>
<sequence>MDIQSLLMFLLIGLVAGWLAGKIMKGGGFGLVGNIIVGAIGALLGGWLFGLLGISAGGLIGSLVTALVGAIVLLYLVRLIKKA</sequence>
<feature type="transmembrane region" description="Helical" evidence="7">
    <location>
        <begin position="56"/>
        <end position="77"/>
    </location>
</feature>
<evidence type="ECO:0000313" key="9">
    <source>
        <dbReference type="Proteomes" id="UP000050417"/>
    </source>
</evidence>
<dbReference type="PANTHER" id="PTHR33884:SF3">
    <property type="entry name" value="UPF0410 PROTEIN YMGE"/>
    <property type="match status" value="1"/>
</dbReference>
<dbReference type="Pfam" id="PF04226">
    <property type="entry name" value="Transgly_assoc"/>
    <property type="match status" value="1"/>
</dbReference>
<dbReference type="Proteomes" id="UP000050417">
    <property type="component" value="Unassembled WGS sequence"/>
</dbReference>
<keyword evidence="9" id="KW-1185">Reference proteome</keyword>
<keyword evidence="6 7" id="KW-0472">Membrane</keyword>
<comment type="caution">
    <text evidence="8">The sequence shown here is derived from an EMBL/GenBank/DDBJ whole genome shotgun (WGS) entry which is preliminary data.</text>
</comment>
<accession>A0A0P6XB35</accession>
<comment type="similarity">
    <text evidence="2">Belongs to the UPF0410 family.</text>
</comment>
<evidence type="ECO:0000313" key="8">
    <source>
        <dbReference type="EMBL" id="KPL76944.1"/>
    </source>
</evidence>
<dbReference type="InterPro" id="IPR007341">
    <property type="entry name" value="Transgly_assoc"/>
</dbReference>
<reference evidence="8 9" key="1">
    <citation type="submission" date="2015-07" db="EMBL/GenBank/DDBJ databases">
        <title>Genome sequence of Ornatilinea apprima DSM 23815.</title>
        <authorList>
            <person name="Hemp J."/>
            <person name="Ward L.M."/>
            <person name="Pace L.A."/>
            <person name="Fischer W.W."/>
        </authorList>
    </citation>
    <scope>NUCLEOTIDE SEQUENCE [LARGE SCALE GENOMIC DNA]</scope>
    <source>
        <strain evidence="8 9">P3M-1</strain>
    </source>
</reference>
<name>A0A0P6XB35_9CHLR</name>
<evidence type="ECO:0000256" key="2">
    <source>
        <dbReference type="ARBA" id="ARBA00011006"/>
    </source>
</evidence>
<dbReference type="STRING" id="1134406.ADN00_10155"/>
<proteinExistence type="inferred from homology"/>
<keyword evidence="5 7" id="KW-1133">Transmembrane helix</keyword>
<dbReference type="GO" id="GO:0005886">
    <property type="term" value="C:plasma membrane"/>
    <property type="evidence" value="ECO:0007669"/>
    <property type="project" value="UniProtKB-SubCell"/>
</dbReference>